<dbReference type="GO" id="GO:0016020">
    <property type="term" value="C:membrane"/>
    <property type="evidence" value="ECO:0007669"/>
    <property type="project" value="UniProtKB-SubCell"/>
</dbReference>
<feature type="compositionally biased region" description="Acidic residues" evidence="6">
    <location>
        <begin position="431"/>
        <end position="442"/>
    </location>
</feature>
<evidence type="ECO:0000256" key="7">
    <source>
        <dbReference type="SAM" id="Phobius"/>
    </source>
</evidence>
<keyword evidence="5 7" id="KW-0472">Membrane</keyword>
<sequence>MSDRSTPSRWFSERPGLSLLTLFSTALAALIVLPYLQYILLAVVLAYVLMPAQRRLEQYVRSMTAALVLVVVAILAILLPVMYVLAIALREALELLAAVQEGSLGMADIEQRLEATGYVIDLGDLYGTYQEPISTAAQGLATSGIELVSGLPALLIGLTVTLFVLFALLRDGDRLVAWIQQVAPIETEIQEELLTELDRLMWASVVGNVLVAAIQAVALGIGLAVLGLPAIVLLTVATFVFALLPLVGAFGVWVPVALYLLVVGDFVGAGALVIYGSIVSASDTYLRPALIGRTSAFNSAIIVVGIFGGIIIFGAVGLFVGPVILGGAKVTLDVFAREQTADLKPPIGPGGDQPAVDPAVDTSTQTGVRTLLDDATATDSDADTRVESTGSQASSERQRDDGDDGDESDGASESDDDTDGTDTTDTTDATDTTEDEPRDDDR</sequence>
<evidence type="ECO:0000256" key="3">
    <source>
        <dbReference type="ARBA" id="ARBA00022692"/>
    </source>
</evidence>
<comment type="subcellular location">
    <subcellularLocation>
        <location evidence="1">Membrane</location>
        <topology evidence="1">Multi-pass membrane protein</topology>
    </subcellularLocation>
</comment>
<feature type="compositionally biased region" description="Acidic residues" evidence="6">
    <location>
        <begin position="401"/>
        <end position="422"/>
    </location>
</feature>
<reference evidence="9" key="1">
    <citation type="submission" date="2016-10" db="EMBL/GenBank/DDBJ databases">
        <authorList>
            <person name="Varghese N."/>
            <person name="Submissions S."/>
        </authorList>
    </citation>
    <scope>NUCLEOTIDE SEQUENCE [LARGE SCALE GENOMIC DNA]</scope>
    <source>
        <strain evidence="9">CGMCC 1.8981</strain>
    </source>
</reference>
<dbReference type="InterPro" id="IPR002549">
    <property type="entry name" value="AI-2E-like"/>
</dbReference>
<evidence type="ECO:0000256" key="5">
    <source>
        <dbReference type="ARBA" id="ARBA00023136"/>
    </source>
</evidence>
<evidence type="ECO:0000313" key="8">
    <source>
        <dbReference type="EMBL" id="SEH14999.1"/>
    </source>
</evidence>
<dbReference type="AlphaFoldDB" id="A0A1H6FW32"/>
<dbReference type="Pfam" id="PF01594">
    <property type="entry name" value="AI-2E_transport"/>
    <property type="match status" value="1"/>
</dbReference>
<keyword evidence="9" id="KW-1185">Reference proteome</keyword>
<keyword evidence="4 7" id="KW-1133">Transmembrane helix</keyword>
<dbReference type="PANTHER" id="PTHR21716">
    <property type="entry name" value="TRANSMEMBRANE PROTEIN"/>
    <property type="match status" value="1"/>
</dbReference>
<evidence type="ECO:0000313" key="9">
    <source>
        <dbReference type="Proteomes" id="UP000199112"/>
    </source>
</evidence>
<feature type="transmembrane region" description="Helical" evidence="7">
    <location>
        <begin position="230"/>
        <end position="250"/>
    </location>
</feature>
<dbReference type="PANTHER" id="PTHR21716:SF4">
    <property type="entry name" value="TRANSMEMBRANE PROTEIN 245"/>
    <property type="match status" value="1"/>
</dbReference>
<feature type="transmembrane region" description="Helical" evidence="7">
    <location>
        <begin position="299"/>
        <end position="325"/>
    </location>
</feature>
<evidence type="ECO:0000256" key="6">
    <source>
        <dbReference type="SAM" id="MobiDB-lite"/>
    </source>
</evidence>
<keyword evidence="3 7" id="KW-0812">Transmembrane</keyword>
<evidence type="ECO:0000256" key="4">
    <source>
        <dbReference type="ARBA" id="ARBA00022989"/>
    </source>
</evidence>
<dbReference type="Proteomes" id="UP000199112">
    <property type="component" value="Unassembled WGS sequence"/>
</dbReference>
<name>A0A1H6FW32_9EURY</name>
<proteinExistence type="inferred from homology"/>
<accession>A0A1H6FW32</accession>
<comment type="similarity">
    <text evidence="2">Belongs to the autoinducer-2 exporter (AI-2E) (TC 2.A.86) family.</text>
</comment>
<feature type="region of interest" description="Disordered" evidence="6">
    <location>
        <begin position="343"/>
        <end position="442"/>
    </location>
</feature>
<dbReference type="EMBL" id="FNWL01000002">
    <property type="protein sequence ID" value="SEH14999.1"/>
    <property type="molecule type" value="Genomic_DNA"/>
</dbReference>
<feature type="transmembrane region" description="Helical" evidence="7">
    <location>
        <begin position="257"/>
        <end position="279"/>
    </location>
</feature>
<feature type="transmembrane region" description="Helical" evidence="7">
    <location>
        <begin position="62"/>
        <end position="86"/>
    </location>
</feature>
<evidence type="ECO:0000256" key="1">
    <source>
        <dbReference type="ARBA" id="ARBA00004141"/>
    </source>
</evidence>
<dbReference type="RefSeq" id="WP_090506777.1">
    <property type="nucleotide sequence ID" value="NZ_FNWL01000002.1"/>
</dbReference>
<feature type="transmembrane region" description="Helical" evidence="7">
    <location>
        <begin position="150"/>
        <end position="169"/>
    </location>
</feature>
<feature type="transmembrane region" description="Helical" evidence="7">
    <location>
        <begin position="20"/>
        <end position="50"/>
    </location>
</feature>
<gene>
    <name evidence="8" type="ORF">SAMN04487967_1870</name>
</gene>
<feature type="transmembrane region" description="Helical" evidence="7">
    <location>
        <begin position="200"/>
        <end position="224"/>
    </location>
</feature>
<organism evidence="8 9">
    <name type="scientific">Natronorubrum sediminis</name>
    <dbReference type="NCBI Taxonomy" id="640943"/>
    <lineage>
        <taxon>Archaea</taxon>
        <taxon>Methanobacteriati</taxon>
        <taxon>Methanobacteriota</taxon>
        <taxon>Stenosarchaea group</taxon>
        <taxon>Halobacteria</taxon>
        <taxon>Halobacteriales</taxon>
        <taxon>Natrialbaceae</taxon>
        <taxon>Natronorubrum</taxon>
    </lineage>
</organism>
<dbReference type="OrthoDB" id="137390at2157"/>
<protein>
    <submittedName>
        <fullName evidence="8">Predicted PurR-regulated permease PerM</fullName>
    </submittedName>
</protein>
<evidence type="ECO:0000256" key="2">
    <source>
        <dbReference type="ARBA" id="ARBA00009773"/>
    </source>
</evidence>